<dbReference type="STRING" id="500610.SAMN02799615_03730"/>
<evidence type="ECO:0000313" key="1">
    <source>
        <dbReference type="EMBL" id="SFF47478.1"/>
    </source>
</evidence>
<sequence length="220" mass="24839">MASRDKILKQLKRLSFPFVFNPYTDYCTDWDTPGAPRIREKNLASLMEALDGRVRTIWFGRDLGYLGGRRTGIALTDEAHLQNLMQISGALDIRRATTGPAIAERTAGTIWRILEQLEHMPFLWNIFPFHPYSEGNQSSNRSHRRQERRDCTALLEAILEWTGDCDLIAIGNDAAAGLNEAGLRCITVRHPSYGGTADFISGMEKIYERDFSGSAQRALF</sequence>
<dbReference type="CDD" id="cd10035">
    <property type="entry name" value="UDG_like"/>
    <property type="match status" value="1"/>
</dbReference>
<dbReference type="EMBL" id="FONH01000020">
    <property type="protein sequence ID" value="SFF47478.1"/>
    <property type="molecule type" value="Genomic_DNA"/>
</dbReference>
<accession>A0A1I2J0E3</accession>
<dbReference type="SUPFAM" id="SSF52141">
    <property type="entry name" value="Uracil-DNA glycosylase-like"/>
    <property type="match status" value="1"/>
</dbReference>
<evidence type="ECO:0008006" key="3">
    <source>
        <dbReference type="Google" id="ProtNLM"/>
    </source>
</evidence>
<keyword evidence="2" id="KW-1185">Reference proteome</keyword>
<organism evidence="1 2">
    <name type="scientific">Dyella marensis</name>
    <dbReference type="NCBI Taxonomy" id="500610"/>
    <lineage>
        <taxon>Bacteria</taxon>
        <taxon>Pseudomonadati</taxon>
        <taxon>Pseudomonadota</taxon>
        <taxon>Gammaproteobacteria</taxon>
        <taxon>Lysobacterales</taxon>
        <taxon>Rhodanobacteraceae</taxon>
        <taxon>Dyella</taxon>
    </lineage>
</organism>
<dbReference type="RefSeq" id="WP_143096550.1">
    <property type="nucleotide sequence ID" value="NZ_FONH01000020.1"/>
</dbReference>
<dbReference type="InterPro" id="IPR036895">
    <property type="entry name" value="Uracil-DNA_glycosylase-like_sf"/>
</dbReference>
<gene>
    <name evidence="1" type="ORF">SAMN02799615_03730</name>
</gene>
<reference evidence="2" key="1">
    <citation type="submission" date="2016-10" db="EMBL/GenBank/DDBJ databases">
        <authorList>
            <person name="Varghese N."/>
            <person name="Submissions S."/>
        </authorList>
    </citation>
    <scope>NUCLEOTIDE SEQUENCE [LARGE SCALE GENOMIC DNA]</scope>
    <source>
        <strain evidence="2">UNC178MFTsu3.1</strain>
    </source>
</reference>
<protein>
    <recommendedName>
        <fullName evidence="3">Uracil DNA glycosylase superfamily protein</fullName>
    </recommendedName>
</protein>
<proteinExistence type="predicted"/>
<name>A0A1I2J0E3_9GAMM</name>
<dbReference type="AlphaFoldDB" id="A0A1I2J0E3"/>
<evidence type="ECO:0000313" key="2">
    <source>
        <dbReference type="Proteomes" id="UP000199477"/>
    </source>
</evidence>
<dbReference type="Gene3D" id="3.40.470.10">
    <property type="entry name" value="Uracil-DNA glycosylase-like domain"/>
    <property type="match status" value="1"/>
</dbReference>
<dbReference type="Proteomes" id="UP000199477">
    <property type="component" value="Unassembled WGS sequence"/>
</dbReference>